<dbReference type="Gene3D" id="3.30.420.10">
    <property type="entry name" value="Ribonuclease H-like superfamily/Ribonuclease H"/>
    <property type="match status" value="1"/>
</dbReference>
<dbReference type="GO" id="GO:0006259">
    <property type="term" value="P:DNA metabolic process"/>
    <property type="evidence" value="ECO:0007669"/>
    <property type="project" value="UniProtKB-ARBA"/>
</dbReference>
<keyword evidence="2" id="KW-0540">Nuclease</keyword>
<reference evidence="2 3" key="1">
    <citation type="submission" date="2014-10" db="EMBL/GenBank/DDBJ databases">
        <title>Genome sequence of Ponticoccus sp. strain UMTAT08 isolated from clonal culture of toxic dinoflagellate Alexandrium tamiyavanichii.</title>
        <authorList>
            <person name="Gan H.Y."/>
            <person name="Muhd D.-D."/>
            <person name="Mohd Noor M.E."/>
            <person name="Yeong Y.S."/>
            <person name="Usup G."/>
        </authorList>
    </citation>
    <scope>NUCLEOTIDE SEQUENCE [LARGE SCALE GENOMIC DNA]</scope>
    <source>
        <strain evidence="2 3">UMTAT08</strain>
    </source>
</reference>
<dbReference type="RefSeq" id="WP_043141146.1">
    <property type="nucleotide sequence ID" value="NZ_JSUQ01000008.1"/>
</dbReference>
<gene>
    <name evidence="2" type="ORF">OA50_02305</name>
</gene>
<evidence type="ECO:0000313" key="2">
    <source>
        <dbReference type="EMBL" id="KHQ53278.1"/>
    </source>
</evidence>
<dbReference type="InterPro" id="IPR036397">
    <property type="entry name" value="RNaseH_sf"/>
</dbReference>
<sequence>MSFALIFDCEFLTAEGSPSRFWCGPYDPDPVVAQIGVAKLGLDGDFPLLDTLRLYVTPRDRQGAPWQLDPFFIRLTGITQEQIDTEGLPLAEALARTRDFAEGKRLWSWGKDEFNMVAISCYVEGIPAPLPASRFGNACDLLLKAGMPYEDLRQTRSDRLADYYKLDHPPLRGHDALDDALSVTYVLQHHLRQNRLTASDFG</sequence>
<dbReference type="STRING" id="561184.SAMN05216376_11489"/>
<name>A0A0B3S2V0_9RHOB</name>
<dbReference type="OrthoDB" id="7362525at2"/>
<dbReference type="SUPFAM" id="SSF53098">
    <property type="entry name" value="Ribonuclease H-like"/>
    <property type="match status" value="1"/>
</dbReference>
<comment type="caution">
    <text evidence="2">The sequence shown here is derived from an EMBL/GenBank/DDBJ whole genome shotgun (WGS) entry which is preliminary data.</text>
</comment>
<dbReference type="Proteomes" id="UP000030960">
    <property type="component" value="Unassembled WGS sequence"/>
</dbReference>
<dbReference type="EMBL" id="JSUQ01000008">
    <property type="protein sequence ID" value="KHQ53278.1"/>
    <property type="molecule type" value="Genomic_DNA"/>
</dbReference>
<dbReference type="InterPro" id="IPR012337">
    <property type="entry name" value="RNaseH-like_sf"/>
</dbReference>
<keyword evidence="2" id="KW-0269">Exonuclease</keyword>
<evidence type="ECO:0000313" key="3">
    <source>
        <dbReference type="Proteomes" id="UP000030960"/>
    </source>
</evidence>
<proteinExistence type="predicted"/>
<accession>A0A0B3S2V0</accession>
<keyword evidence="2" id="KW-0378">Hydrolase</keyword>
<organism evidence="2 3">
    <name type="scientific">Mameliella alba</name>
    <dbReference type="NCBI Taxonomy" id="561184"/>
    <lineage>
        <taxon>Bacteria</taxon>
        <taxon>Pseudomonadati</taxon>
        <taxon>Pseudomonadota</taxon>
        <taxon>Alphaproteobacteria</taxon>
        <taxon>Rhodobacterales</taxon>
        <taxon>Roseobacteraceae</taxon>
        <taxon>Mameliella</taxon>
    </lineage>
</organism>
<feature type="domain" description="Exonuclease" evidence="1">
    <location>
        <begin position="3"/>
        <end position="196"/>
    </location>
</feature>
<keyword evidence="3" id="KW-1185">Reference proteome</keyword>
<dbReference type="AlphaFoldDB" id="A0A0B3S2V0"/>
<dbReference type="GO" id="GO:0004527">
    <property type="term" value="F:exonuclease activity"/>
    <property type="evidence" value="ECO:0007669"/>
    <property type="project" value="UniProtKB-KW"/>
</dbReference>
<dbReference type="PATRIC" id="fig|1515334.3.peg.2323"/>
<protein>
    <submittedName>
        <fullName evidence="2">Exonuclease</fullName>
    </submittedName>
</protein>
<dbReference type="InterPro" id="IPR013520">
    <property type="entry name" value="Ribonucl_H"/>
</dbReference>
<dbReference type="GO" id="GO:0003676">
    <property type="term" value="F:nucleic acid binding"/>
    <property type="evidence" value="ECO:0007669"/>
    <property type="project" value="InterPro"/>
</dbReference>
<evidence type="ECO:0000259" key="1">
    <source>
        <dbReference type="SMART" id="SM00479"/>
    </source>
</evidence>
<dbReference type="SMART" id="SM00479">
    <property type="entry name" value="EXOIII"/>
    <property type="match status" value="1"/>
</dbReference>